<name>V6TKA1_GIAIN</name>
<dbReference type="EMBL" id="AHGT01000005">
    <property type="protein sequence ID" value="ESU39156.1"/>
    <property type="molecule type" value="Genomic_DNA"/>
</dbReference>
<comment type="similarity">
    <text evidence="2">Belongs to the PNO1 family.</text>
</comment>
<evidence type="ECO:0000313" key="6">
    <source>
        <dbReference type="EMBL" id="ESU39156.1"/>
    </source>
</evidence>
<dbReference type="CDD" id="cd22392">
    <property type="entry name" value="KH-I_PNO1_rpt2"/>
    <property type="match status" value="1"/>
</dbReference>
<evidence type="ECO:0000256" key="4">
    <source>
        <dbReference type="ARBA" id="ARBA00023242"/>
    </source>
</evidence>
<dbReference type="VEuPathDB" id="GiardiaDB:GL50803_0016718"/>
<dbReference type="CDD" id="cd22391">
    <property type="entry name" value="KH-I_PNO1_rpt1"/>
    <property type="match status" value="1"/>
</dbReference>
<dbReference type="VEuPathDB" id="GiardiaDB:QR46_2413"/>
<accession>V6TKA1</accession>
<dbReference type="Pfam" id="PF22891">
    <property type="entry name" value="KH_PNO1_2nd"/>
    <property type="match status" value="1"/>
</dbReference>
<evidence type="ECO:0000256" key="2">
    <source>
        <dbReference type="ARBA" id="ARBA00007515"/>
    </source>
</evidence>
<feature type="domain" description="K Homology" evidence="5">
    <location>
        <begin position="137"/>
        <end position="202"/>
    </location>
</feature>
<evidence type="ECO:0000256" key="1">
    <source>
        <dbReference type="ARBA" id="ARBA00004604"/>
    </source>
</evidence>
<dbReference type="Proteomes" id="UP000018320">
    <property type="component" value="Unassembled WGS sequence"/>
</dbReference>
<reference evidence="6 7" key="2">
    <citation type="journal article" date="2013" name="Genome Biol. Evol.">
        <title>Genome sequencing of Giardia lamblia genotypes A2 and B isolates (DH and GS) and comparative analysis with the genomes of genotypes A1 and E (WB and Pig).</title>
        <authorList>
            <person name="Adam R.D."/>
            <person name="Dahlstrom E.W."/>
            <person name="Martens C.A."/>
            <person name="Bruno D.P."/>
            <person name="Barbian K.D."/>
            <person name="Ricklefs S.M."/>
            <person name="Hernandez M.M."/>
            <person name="Narla N.P."/>
            <person name="Patel R.B."/>
            <person name="Porcella S.F."/>
            <person name="Nash T.E."/>
        </authorList>
    </citation>
    <scope>NUCLEOTIDE SEQUENCE [LARGE SCALE GENOMIC DNA]</scope>
    <source>
        <strain evidence="6 7">DH</strain>
    </source>
</reference>
<dbReference type="InterPro" id="IPR055212">
    <property type="entry name" value="KH-I_PNO1_first"/>
</dbReference>
<sequence length="221" mass="24781">MEREFTKEIALIRSLPNICRMLEQSIPQPPQFAPLAAEDGQKSFELRKVMVPYNRISLIKREWNNICTPIVTELLLDIRYNISGRCIEIRRNAKTVAPNALDRGQDFLRAITLGFEVQDALAFLKMDNLYIDTFDITNVKLVLKGDNMSRAIGRIAGSGGKVKFTIENASKTRIVLADKTVHILGTVAGTRVARDAICDLILGLSPNKVYQKLKMAASRFS</sequence>
<dbReference type="GO" id="GO:0005730">
    <property type="term" value="C:nucleolus"/>
    <property type="evidence" value="ECO:0007669"/>
    <property type="project" value="UniProtKB-SubCell"/>
</dbReference>
<reference evidence="7" key="1">
    <citation type="submission" date="2012-02" db="EMBL/GenBank/DDBJ databases">
        <title>Genome sequencing of Giardia lamblia Genotypes A2 and B isolates (DH and GS) and comparative analysis with the genomes of Genotypes A1 and E (WB and Pig).</title>
        <authorList>
            <person name="Adam R."/>
            <person name="Dahlstrom E."/>
            <person name="Martens C."/>
            <person name="Bruno D."/>
            <person name="Barbian K."/>
            <person name="Porcella S.F."/>
            <person name="Nash T."/>
        </authorList>
    </citation>
    <scope>NUCLEOTIDE SEQUENCE</scope>
    <source>
        <strain evidence="7">DH</strain>
    </source>
</reference>
<dbReference type="PANTHER" id="PTHR12826">
    <property type="entry name" value="RIBONUCLEASE Y"/>
    <property type="match status" value="1"/>
</dbReference>
<keyword evidence="3" id="KW-0694">RNA-binding</keyword>
<evidence type="ECO:0000256" key="3">
    <source>
        <dbReference type="ARBA" id="ARBA00022884"/>
    </source>
</evidence>
<comment type="subcellular location">
    <subcellularLocation>
        <location evidence="1">Nucleus</location>
        <location evidence="1">Nucleolus</location>
    </subcellularLocation>
</comment>
<dbReference type="InterPro" id="IPR004087">
    <property type="entry name" value="KH_dom"/>
</dbReference>
<organism evidence="6 7">
    <name type="scientific">Giardia intestinalis</name>
    <name type="common">Giardia lamblia</name>
    <dbReference type="NCBI Taxonomy" id="5741"/>
    <lineage>
        <taxon>Eukaryota</taxon>
        <taxon>Metamonada</taxon>
        <taxon>Diplomonadida</taxon>
        <taxon>Hexamitidae</taxon>
        <taxon>Giardiinae</taxon>
        <taxon>Giardia</taxon>
    </lineage>
</organism>
<dbReference type="Gene3D" id="3.30.1370.10">
    <property type="entry name" value="K Homology domain, type 1"/>
    <property type="match status" value="1"/>
</dbReference>
<dbReference type="GO" id="GO:0003723">
    <property type="term" value="F:RNA binding"/>
    <property type="evidence" value="ECO:0007669"/>
    <property type="project" value="UniProtKB-KW"/>
</dbReference>
<dbReference type="VEuPathDB" id="GiardiaDB:GL50581_2442"/>
<dbReference type="InterPro" id="IPR055211">
    <property type="entry name" value="KH_PNO1_2nd"/>
</dbReference>
<dbReference type="AlphaFoldDB" id="V6TKA1"/>
<dbReference type="SMART" id="SM00322">
    <property type="entry name" value="KH"/>
    <property type="match status" value="1"/>
</dbReference>
<comment type="caution">
    <text evidence="6">The sequence shown here is derived from an EMBL/GenBank/DDBJ whole genome shotgun (WGS) entry which is preliminary data.</text>
</comment>
<keyword evidence="4" id="KW-0539">Nucleus</keyword>
<dbReference type="InterPro" id="IPR036612">
    <property type="entry name" value="KH_dom_type_1_sf"/>
</dbReference>
<proteinExistence type="inferred from homology"/>
<dbReference type="SUPFAM" id="SSF54791">
    <property type="entry name" value="Eukaryotic type KH-domain (KH-domain type I)"/>
    <property type="match status" value="1"/>
</dbReference>
<evidence type="ECO:0000259" key="5">
    <source>
        <dbReference type="SMART" id="SM00322"/>
    </source>
</evidence>
<gene>
    <name evidence="6" type="ORF">DHA2_16718</name>
</gene>
<evidence type="ECO:0000313" key="7">
    <source>
        <dbReference type="Proteomes" id="UP000018320"/>
    </source>
</evidence>
<protein>
    <submittedName>
        <fullName evidence="6">Putative RNA-binding protein</fullName>
    </submittedName>
</protein>
<dbReference type="VEuPathDB" id="GiardiaDB:DHA2_16718"/>
<dbReference type="PANTHER" id="PTHR12826:SF13">
    <property type="entry name" value="RNA-BINDING PROTEIN PNO1"/>
    <property type="match status" value="1"/>
</dbReference>